<evidence type="ECO:0000313" key="3">
    <source>
        <dbReference type="Proteomes" id="UP000050430"/>
    </source>
</evidence>
<comment type="caution">
    <text evidence="2">The sequence shown here is derived from an EMBL/GenBank/DDBJ whole genome shotgun (WGS) entry which is preliminary data.</text>
</comment>
<reference evidence="2 3" key="1">
    <citation type="submission" date="2015-07" db="EMBL/GenBank/DDBJ databases">
        <title>Genome sequence of Leptolinea tardivitalis DSM 16556.</title>
        <authorList>
            <person name="Hemp J."/>
            <person name="Ward L.M."/>
            <person name="Pace L.A."/>
            <person name="Fischer W.W."/>
        </authorList>
    </citation>
    <scope>NUCLEOTIDE SEQUENCE [LARGE SCALE GENOMIC DNA]</scope>
    <source>
        <strain evidence="2 3">YMTK-2</strain>
    </source>
</reference>
<dbReference type="RefSeq" id="WP_062421804.1">
    <property type="nucleotide sequence ID" value="NZ_BBYA01000009.1"/>
</dbReference>
<dbReference type="AlphaFoldDB" id="A0A0P6X1U6"/>
<name>A0A0P6X1U6_9CHLR</name>
<dbReference type="Proteomes" id="UP000050430">
    <property type="component" value="Unassembled WGS sequence"/>
</dbReference>
<keyword evidence="3" id="KW-1185">Reference proteome</keyword>
<proteinExistence type="predicted"/>
<feature type="transmembrane region" description="Helical" evidence="1">
    <location>
        <begin position="100"/>
        <end position="120"/>
    </location>
</feature>
<keyword evidence="1" id="KW-1133">Transmembrane helix</keyword>
<feature type="transmembrane region" description="Helical" evidence="1">
    <location>
        <begin position="75"/>
        <end position="94"/>
    </location>
</feature>
<gene>
    <name evidence="2" type="ORF">ADM99_04015</name>
</gene>
<protein>
    <recommendedName>
        <fullName evidence="4">HXXEE domain-containing protein</fullName>
    </recommendedName>
</protein>
<keyword evidence="1" id="KW-0812">Transmembrane</keyword>
<evidence type="ECO:0000256" key="1">
    <source>
        <dbReference type="SAM" id="Phobius"/>
    </source>
</evidence>
<evidence type="ECO:0000313" key="2">
    <source>
        <dbReference type="EMBL" id="KPL73384.1"/>
    </source>
</evidence>
<accession>A0A0P6X1U6</accession>
<feature type="transmembrane region" description="Helical" evidence="1">
    <location>
        <begin position="48"/>
        <end position="68"/>
    </location>
</feature>
<feature type="transmembrane region" description="Helical" evidence="1">
    <location>
        <begin position="7"/>
        <end position="28"/>
    </location>
</feature>
<evidence type="ECO:0008006" key="4">
    <source>
        <dbReference type="Google" id="ProtNLM"/>
    </source>
</evidence>
<dbReference type="EMBL" id="LGCK01000006">
    <property type="protein sequence ID" value="KPL73384.1"/>
    <property type="molecule type" value="Genomic_DNA"/>
</dbReference>
<sequence>MKRLKYSVLFFSTILAYVIFHITEEALGNFPLFMHQNWGIPNIGYARWLYHNIIFFLPVLMIGFLMYLIDEKRIYLGLGITFWGILNFFEHTFYTIKNGVVSPGFFSSLIFVALAILTMITLAKQKNLTKKIVISSVLTAGVYWLISIALVLTCSQLVAKIFQ</sequence>
<feature type="transmembrane region" description="Helical" evidence="1">
    <location>
        <begin position="132"/>
        <end position="159"/>
    </location>
</feature>
<organism evidence="2 3">
    <name type="scientific">Leptolinea tardivitalis</name>
    <dbReference type="NCBI Taxonomy" id="229920"/>
    <lineage>
        <taxon>Bacteria</taxon>
        <taxon>Bacillati</taxon>
        <taxon>Chloroflexota</taxon>
        <taxon>Anaerolineae</taxon>
        <taxon>Anaerolineales</taxon>
        <taxon>Anaerolineaceae</taxon>
        <taxon>Leptolinea</taxon>
    </lineage>
</organism>
<keyword evidence="1" id="KW-0472">Membrane</keyword>